<proteinExistence type="inferred from homology"/>
<gene>
    <name evidence="3" type="ORF">GCM10011309_06670</name>
</gene>
<dbReference type="EMBL" id="BMYV01000001">
    <property type="protein sequence ID" value="GGX59571.1"/>
    <property type="molecule type" value="Genomic_DNA"/>
</dbReference>
<dbReference type="AlphaFoldDB" id="A0A918KFH5"/>
<protein>
    <recommendedName>
        <fullName evidence="2">Ubiquinol-cytochrome c chaperone domain-containing protein</fullName>
    </recommendedName>
</protein>
<sequence length="188" mass="21091">MGFLNKLFRRDDAATIDARRIYGKLMAQSRDPQFYAAGRFNDDYDGRIDVLTLHIAAILSNLNRFGQNGERLGQALFDEMKDDFEIALREEALSDASVKKRIQPMISLFYDRVKRYAEALHADDPSVAVNSVFIETLPDTAKTKSFGDGGQPFSVQISNYLQTFDQSLSSKSIGDIALTNFEFPTLSA</sequence>
<comment type="similarity">
    <text evidence="1">Belongs to the UPF0174 family.</text>
</comment>
<dbReference type="Pfam" id="PF03981">
    <property type="entry name" value="Ubiq_cyt_C_chap"/>
    <property type="match status" value="1"/>
</dbReference>
<accession>A0A918KFH5</accession>
<dbReference type="RefSeq" id="WP_189581275.1">
    <property type="nucleotide sequence ID" value="NZ_BMYV01000001.1"/>
</dbReference>
<dbReference type="InterPro" id="IPR021150">
    <property type="entry name" value="Ubiq_cyt_c_chap"/>
</dbReference>
<dbReference type="Proteomes" id="UP000600865">
    <property type="component" value="Unassembled WGS sequence"/>
</dbReference>
<comment type="caution">
    <text evidence="3">The sequence shown here is derived from an EMBL/GenBank/DDBJ whole genome shotgun (WGS) entry which is preliminary data.</text>
</comment>
<evidence type="ECO:0000256" key="1">
    <source>
        <dbReference type="ARBA" id="ARBA00006436"/>
    </source>
</evidence>
<organism evidence="3 4">
    <name type="scientific">Litorimonas cladophorae</name>
    <dbReference type="NCBI Taxonomy" id="1220491"/>
    <lineage>
        <taxon>Bacteria</taxon>
        <taxon>Pseudomonadati</taxon>
        <taxon>Pseudomonadota</taxon>
        <taxon>Alphaproteobacteria</taxon>
        <taxon>Maricaulales</taxon>
        <taxon>Robiginitomaculaceae</taxon>
    </lineage>
</organism>
<feature type="domain" description="Ubiquinol-cytochrome c chaperone" evidence="2">
    <location>
        <begin position="41"/>
        <end position="125"/>
    </location>
</feature>
<reference evidence="3 4" key="1">
    <citation type="journal article" date="2014" name="Int. J. Syst. Evol. Microbiol.">
        <title>Complete genome sequence of Corynebacterium casei LMG S-19264T (=DSM 44701T), isolated from a smear-ripened cheese.</title>
        <authorList>
            <consortium name="US DOE Joint Genome Institute (JGI-PGF)"/>
            <person name="Walter F."/>
            <person name="Albersmeier A."/>
            <person name="Kalinowski J."/>
            <person name="Ruckert C."/>
        </authorList>
    </citation>
    <scope>NUCLEOTIDE SEQUENCE [LARGE SCALE GENOMIC DNA]</scope>
    <source>
        <strain evidence="3 4">KCTC 23968</strain>
    </source>
</reference>
<evidence type="ECO:0000259" key="2">
    <source>
        <dbReference type="Pfam" id="PF03981"/>
    </source>
</evidence>
<keyword evidence="4" id="KW-1185">Reference proteome</keyword>
<evidence type="ECO:0000313" key="4">
    <source>
        <dbReference type="Proteomes" id="UP000600865"/>
    </source>
</evidence>
<name>A0A918KFH5_9PROT</name>
<evidence type="ECO:0000313" key="3">
    <source>
        <dbReference type="EMBL" id="GGX59571.1"/>
    </source>
</evidence>